<evidence type="ECO:0000313" key="1">
    <source>
        <dbReference type="EMBL" id="EJW96216.1"/>
    </source>
</evidence>
<protein>
    <submittedName>
        <fullName evidence="1">Uncharacterized protein</fullName>
    </submittedName>
</protein>
<name>J9FMR4_9ZZZZ</name>
<dbReference type="AlphaFoldDB" id="J9FMR4"/>
<comment type="caution">
    <text evidence="1">The sequence shown here is derived from an EMBL/GenBank/DDBJ whole genome shotgun (WGS) entry which is preliminary data.</text>
</comment>
<gene>
    <name evidence="1" type="ORF">EVA_15677</name>
</gene>
<sequence>MPIVGCRKLCFSDCKLCSFFVNTLFCIPNIGDYFFNRGGWGRIGRIFYSFHESSLSPVLFKCQLVLWFGFQLSLQPDR</sequence>
<organism evidence="1">
    <name type="scientific">gut metagenome</name>
    <dbReference type="NCBI Taxonomy" id="749906"/>
    <lineage>
        <taxon>unclassified sequences</taxon>
        <taxon>metagenomes</taxon>
        <taxon>organismal metagenomes</taxon>
    </lineage>
</organism>
<proteinExistence type="predicted"/>
<reference evidence="1" key="1">
    <citation type="journal article" date="2012" name="PLoS ONE">
        <title>Gene sets for utilization of primary and secondary nutrition supplies in the distal gut of endangered iberian lynx.</title>
        <authorList>
            <person name="Alcaide M."/>
            <person name="Messina E."/>
            <person name="Richter M."/>
            <person name="Bargiela R."/>
            <person name="Peplies J."/>
            <person name="Huws S.A."/>
            <person name="Newbold C.J."/>
            <person name="Golyshin P.N."/>
            <person name="Simon M.A."/>
            <person name="Lopez G."/>
            <person name="Yakimov M.M."/>
            <person name="Ferrer M."/>
        </authorList>
    </citation>
    <scope>NUCLEOTIDE SEQUENCE</scope>
</reference>
<accession>J9FMR4</accession>
<dbReference type="EMBL" id="AMCI01005395">
    <property type="protein sequence ID" value="EJW96216.1"/>
    <property type="molecule type" value="Genomic_DNA"/>
</dbReference>